<feature type="compositionally biased region" description="Basic residues" evidence="1">
    <location>
        <begin position="222"/>
        <end position="232"/>
    </location>
</feature>
<evidence type="ECO:0000313" key="4">
    <source>
        <dbReference type="Proteomes" id="UP000010483"/>
    </source>
</evidence>
<accession>K9YRB5</accession>
<dbReference type="KEGG" id="csn:Cyast_2695"/>
<keyword evidence="2" id="KW-1133">Transmembrane helix</keyword>
<keyword evidence="2" id="KW-0812">Transmembrane</keyword>
<feature type="compositionally biased region" description="Basic and acidic residues" evidence="1">
    <location>
        <begin position="193"/>
        <end position="202"/>
    </location>
</feature>
<gene>
    <name evidence="3" type="ordered locus">Cyast_2695</name>
</gene>
<dbReference type="HOGENOM" id="CLU_076895_0_0_3"/>
<feature type="transmembrane region" description="Helical" evidence="2">
    <location>
        <begin position="65"/>
        <end position="86"/>
    </location>
</feature>
<feature type="transmembrane region" description="Helical" evidence="2">
    <location>
        <begin position="6"/>
        <end position="28"/>
    </location>
</feature>
<dbReference type="InterPro" id="IPR010004">
    <property type="entry name" value="Uncharacterised_Ycf66"/>
</dbReference>
<feature type="region of interest" description="Disordered" evidence="1">
    <location>
        <begin position="116"/>
        <end position="288"/>
    </location>
</feature>
<evidence type="ECO:0000256" key="2">
    <source>
        <dbReference type="SAM" id="Phobius"/>
    </source>
</evidence>
<name>K9YRB5_CYASC</name>
<feature type="compositionally biased region" description="Acidic residues" evidence="1">
    <location>
        <begin position="116"/>
        <end position="129"/>
    </location>
</feature>
<dbReference type="EMBL" id="CP003940">
    <property type="protein sequence ID" value="AFZ48638.1"/>
    <property type="molecule type" value="Genomic_DNA"/>
</dbReference>
<protein>
    <submittedName>
        <fullName evidence="3">Ycf66 family protein</fullName>
    </submittedName>
</protein>
<evidence type="ECO:0000256" key="1">
    <source>
        <dbReference type="SAM" id="MobiDB-lite"/>
    </source>
</evidence>
<dbReference type="BioCyc" id="CSTA292563:G1353-2700-MONOMER"/>
<dbReference type="Proteomes" id="UP000010483">
    <property type="component" value="Chromosome"/>
</dbReference>
<proteinExistence type="predicted"/>
<feature type="transmembrane region" description="Helical" evidence="2">
    <location>
        <begin position="40"/>
        <end position="59"/>
    </location>
</feature>
<dbReference type="PATRIC" id="fig|292563.3.peg.2814"/>
<dbReference type="AlphaFoldDB" id="K9YRB5"/>
<reference evidence="4" key="1">
    <citation type="journal article" date="2013" name="Proc. Natl. Acad. Sci. U.S.A.">
        <title>Improving the coverage of the cyanobacterial phylum using diversity-driven genome sequencing.</title>
        <authorList>
            <person name="Shih P.M."/>
            <person name="Wu D."/>
            <person name="Latifi A."/>
            <person name="Axen S.D."/>
            <person name="Fewer D.P."/>
            <person name="Talla E."/>
            <person name="Calteau A."/>
            <person name="Cai F."/>
            <person name="Tandeau de Marsac N."/>
            <person name="Rippka R."/>
            <person name="Herdman M."/>
            <person name="Sivonen K."/>
            <person name="Coursin T."/>
            <person name="Laurent T."/>
            <person name="Goodwin L."/>
            <person name="Nolan M."/>
            <person name="Davenport K.W."/>
            <person name="Han C.S."/>
            <person name="Rubin E.M."/>
            <person name="Eisen J.A."/>
            <person name="Woyke T."/>
            <person name="Gugger M."/>
            <person name="Kerfeld C.A."/>
        </authorList>
    </citation>
    <scope>NUCLEOTIDE SEQUENCE [LARGE SCALE GENOMIC DNA]</scope>
    <source>
        <strain evidence="4">ATCC 29140 / PCC 7202</strain>
    </source>
</reference>
<evidence type="ECO:0000313" key="3">
    <source>
        <dbReference type="EMBL" id="AFZ48638.1"/>
    </source>
</evidence>
<organism evidence="3 4">
    <name type="scientific">Cyanobacterium stanieri (strain ATCC 29140 / PCC 7202)</name>
    <dbReference type="NCBI Taxonomy" id="292563"/>
    <lineage>
        <taxon>Bacteria</taxon>
        <taxon>Bacillati</taxon>
        <taxon>Cyanobacteriota</taxon>
        <taxon>Cyanophyceae</taxon>
        <taxon>Oscillatoriophycideae</taxon>
        <taxon>Chroococcales</taxon>
        <taxon>Geminocystaceae</taxon>
        <taxon>Cyanobacterium</taxon>
    </lineage>
</organism>
<keyword evidence="4" id="KW-1185">Reference proteome</keyword>
<dbReference type="Pfam" id="PF07444">
    <property type="entry name" value="Ycf66_N"/>
    <property type="match status" value="1"/>
</dbReference>
<dbReference type="STRING" id="292563.Cyast_2695"/>
<dbReference type="eggNOG" id="ENOG502ZMRW">
    <property type="taxonomic scope" value="Bacteria"/>
</dbReference>
<sequence length="288" mass="32665">MGMVNFGLNSASILGIFLAVAGGGLYLMRSLRPEISRDHDIFFAAVGLLCGGILLWHGWRLDPILQFSQLLLAGSAVFFAIETIRLRGATNDQAKRNSSYVEEDRPVSKVYRAELDQYDSYEEEEEEEREVVPRRRLQGSPDRTSGRRSSYVEEPPRSRRTRRSPDGYGDDMPRSRRPSAPPSRGYDSEWDETPDHWDDNPPRRSSRGSRGDRPMPPSSGRRPTRRPPSRRPRSPEDIVSSMGSEYVDYQPVDENEMGGGNDDYGNQPENEPPTPANNRPSRSPDFDY</sequence>
<keyword evidence="2" id="KW-0472">Membrane</keyword>